<evidence type="ECO:0000313" key="2">
    <source>
        <dbReference type="Proteomes" id="UP000054632"/>
    </source>
</evidence>
<sequence length="40" mass="4620">MEIKPTMHSRAVRFPLFTTRYARQAYHANARSANANATLR</sequence>
<reference evidence="1 2" key="1">
    <citation type="submission" date="2015-01" db="EMBL/GenBank/DDBJ databases">
        <title>Evolution of Trichinella species and genotypes.</title>
        <authorList>
            <person name="Korhonen P.K."/>
            <person name="Edoardo P."/>
            <person name="Giuseppe L.R."/>
            <person name="Gasser R.B."/>
        </authorList>
    </citation>
    <scope>NUCLEOTIDE SEQUENCE [LARGE SCALE GENOMIC DNA]</scope>
    <source>
        <strain evidence="1">ISS13</strain>
    </source>
</reference>
<dbReference type="EMBL" id="JYDR01005344">
    <property type="protein sequence ID" value="KRY28449.1"/>
    <property type="molecule type" value="Genomic_DNA"/>
</dbReference>
<gene>
    <name evidence="1" type="ORF">T4A_1811</name>
</gene>
<organism evidence="1 2">
    <name type="scientific">Trichinella pseudospiralis</name>
    <name type="common">Parasitic roundworm</name>
    <dbReference type="NCBI Taxonomy" id="6337"/>
    <lineage>
        <taxon>Eukaryota</taxon>
        <taxon>Metazoa</taxon>
        <taxon>Ecdysozoa</taxon>
        <taxon>Nematoda</taxon>
        <taxon>Enoplea</taxon>
        <taxon>Dorylaimia</taxon>
        <taxon>Trichinellida</taxon>
        <taxon>Trichinellidae</taxon>
        <taxon>Trichinella</taxon>
    </lineage>
</organism>
<dbReference type="AlphaFoldDB" id="A0A0V1AUG4"/>
<comment type="caution">
    <text evidence="1">The sequence shown here is derived from an EMBL/GenBank/DDBJ whole genome shotgun (WGS) entry which is preliminary data.</text>
</comment>
<proteinExistence type="predicted"/>
<evidence type="ECO:0000313" key="1">
    <source>
        <dbReference type="EMBL" id="KRY28449.1"/>
    </source>
</evidence>
<accession>A0A0V1AUG4</accession>
<dbReference type="Proteomes" id="UP000054632">
    <property type="component" value="Unassembled WGS sequence"/>
</dbReference>
<name>A0A0V1AUG4_TRIPS</name>
<feature type="non-terminal residue" evidence="1">
    <location>
        <position position="40"/>
    </location>
</feature>
<protein>
    <submittedName>
        <fullName evidence="1">Uncharacterized protein</fullName>
    </submittedName>
</protein>